<feature type="signal peptide" evidence="1">
    <location>
        <begin position="1"/>
        <end position="31"/>
    </location>
</feature>
<accession>A0A101KUK0</accession>
<dbReference type="AlphaFoldDB" id="A0A101KUK0"/>
<gene>
    <name evidence="2" type="ORF">AU467_17930</name>
</gene>
<sequence>MTRFAHSALAALISLLTPLGTSLGFNQAAHAADLSVYTEDDGSVCGESWVLSKITDRFTYQVHHVPHLPDVAITDFHNIHQHRYLPASDEWPIGRRYCGATVSLSDGRDRTIWYLIEEGQGFASIGDNVEFCVSGFDRWMVYNGRCRVLR</sequence>
<proteinExistence type="predicted"/>
<protein>
    <recommendedName>
        <fullName evidence="4">Cytoplasmic protein</fullName>
    </recommendedName>
</protein>
<dbReference type="EMBL" id="LPWA01000099">
    <property type="protein sequence ID" value="KUM27089.1"/>
    <property type="molecule type" value="Genomic_DNA"/>
</dbReference>
<comment type="caution">
    <text evidence="2">The sequence shown here is derived from an EMBL/GenBank/DDBJ whole genome shotgun (WGS) entry which is preliminary data.</text>
</comment>
<evidence type="ECO:0000256" key="1">
    <source>
        <dbReference type="SAM" id="SignalP"/>
    </source>
</evidence>
<dbReference type="OrthoDB" id="9808546at2"/>
<evidence type="ECO:0008006" key="4">
    <source>
        <dbReference type="Google" id="ProtNLM"/>
    </source>
</evidence>
<dbReference type="Proteomes" id="UP000053176">
    <property type="component" value="Unassembled WGS sequence"/>
</dbReference>
<name>A0A101KUK0_RHILI</name>
<organism evidence="2 3">
    <name type="scientific">Rhizobium loti</name>
    <name type="common">Mesorhizobium loti</name>
    <dbReference type="NCBI Taxonomy" id="381"/>
    <lineage>
        <taxon>Bacteria</taxon>
        <taxon>Pseudomonadati</taxon>
        <taxon>Pseudomonadota</taxon>
        <taxon>Alphaproteobacteria</taxon>
        <taxon>Hyphomicrobiales</taxon>
        <taxon>Phyllobacteriaceae</taxon>
        <taxon>Mesorhizobium</taxon>
    </lineage>
</organism>
<reference evidence="2 3" key="1">
    <citation type="submission" date="2015-12" db="EMBL/GenBank/DDBJ databases">
        <title>Draft genome sequence of Mesorhizobium sp. UFLA 01-765, a multitolerant efficient symbiont and plant-growth promoting strain isolated from Zn-mining soil using Leucaena leucocephala as a trap plant.</title>
        <authorList>
            <person name="Rangel W.M."/>
            <person name="Thijs S."/>
            <person name="Longatti S.M."/>
            <person name="Moreira F.M."/>
            <person name="Weyens N."/>
            <person name="Vangronsveld J."/>
            <person name="Van Hamme J.D."/>
            <person name="Bottos E.M."/>
            <person name="Rineau F."/>
        </authorList>
    </citation>
    <scope>NUCLEOTIDE SEQUENCE [LARGE SCALE GENOMIC DNA]</scope>
    <source>
        <strain evidence="2 3">UFLA 01-765</strain>
    </source>
</reference>
<evidence type="ECO:0000313" key="2">
    <source>
        <dbReference type="EMBL" id="KUM27089.1"/>
    </source>
</evidence>
<evidence type="ECO:0000313" key="3">
    <source>
        <dbReference type="Proteomes" id="UP000053176"/>
    </source>
</evidence>
<keyword evidence="1" id="KW-0732">Signal</keyword>
<feature type="chain" id="PRO_5007099259" description="Cytoplasmic protein" evidence="1">
    <location>
        <begin position="32"/>
        <end position="150"/>
    </location>
</feature>